<feature type="compositionally biased region" description="Pro residues" evidence="1">
    <location>
        <begin position="1"/>
        <end position="16"/>
    </location>
</feature>
<comment type="caution">
    <text evidence="2">The sequence shown here is derived from an EMBL/GenBank/DDBJ whole genome shotgun (WGS) entry which is preliminary data.</text>
</comment>
<reference evidence="2 3" key="1">
    <citation type="submission" date="2018-08" db="EMBL/GenBank/DDBJ databases">
        <title>Aphanomyces genome sequencing and annotation.</title>
        <authorList>
            <person name="Minardi D."/>
            <person name="Oidtmann B."/>
            <person name="Van Der Giezen M."/>
            <person name="Studholme D.J."/>
        </authorList>
    </citation>
    <scope>NUCLEOTIDE SEQUENCE [LARGE SCALE GENOMIC DNA]</scope>
    <source>
        <strain evidence="2 3">Yx</strain>
    </source>
</reference>
<feature type="compositionally biased region" description="Low complexity" evidence="1">
    <location>
        <begin position="71"/>
        <end position="80"/>
    </location>
</feature>
<name>A0A396ZUZ8_APHAT</name>
<gene>
    <name evidence="2" type="ORF">DYB25_009256</name>
</gene>
<feature type="region of interest" description="Disordered" evidence="1">
    <location>
        <begin position="1"/>
        <end position="104"/>
    </location>
</feature>
<proteinExistence type="predicted"/>
<dbReference type="EMBL" id="QUTA01012779">
    <property type="protein sequence ID" value="RHX97348.1"/>
    <property type="molecule type" value="Genomic_DNA"/>
</dbReference>
<evidence type="ECO:0000256" key="1">
    <source>
        <dbReference type="SAM" id="MobiDB-lite"/>
    </source>
</evidence>
<protein>
    <submittedName>
        <fullName evidence="2">Uncharacterized protein</fullName>
    </submittedName>
</protein>
<dbReference type="VEuPathDB" id="FungiDB:H257_16375"/>
<evidence type="ECO:0000313" key="2">
    <source>
        <dbReference type="EMBL" id="RHX97348.1"/>
    </source>
</evidence>
<accession>A0A396ZUZ8</accession>
<sequence length="166" mass="17996">MEPEPATPRAPAPPTTYDPRSLSDHTLDDGFYSASVAAATSQPEAATEPMTSLPRVQTLPRIPETSAQKQGYPPGAAYGGLPAQSYRPEALQSSRVGSGSSMVMPSSRPTTIKWIGLDDLESSWKLTLSIYEDVLVLFRRWAKARINEDGMNKMIDDLTSACGHPM</sequence>
<dbReference type="Proteomes" id="UP000266239">
    <property type="component" value="Unassembled WGS sequence"/>
</dbReference>
<feature type="compositionally biased region" description="Low complexity" evidence="1">
    <location>
        <begin position="93"/>
        <end position="104"/>
    </location>
</feature>
<dbReference type="AlphaFoldDB" id="A0A396ZUZ8"/>
<evidence type="ECO:0000313" key="3">
    <source>
        <dbReference type="Proteomes" id="UP000266239"/>
    </source>
</evidence>
<organism evidence="2 3">
    <name type="scientific">Aphanomyces astaci</name>
    <name type="common">Crayfish plague agent</name>
    <dbReference type="NCBI Taxonomy" id="112090"/>
    <lineage>
        <taxon>Eukaryota</taxon>
        <taxon>Sar</taxon>
        <taxon>Stramenopiles</taxon>
        <taxon>Oomycota</taxon>
        <taxon>Saprolegniomycetes</taxon>
        <taxon>Saprolegniales</taxon>
        <taxon>Verrucalvaceae</taxon>
        <taxon>Aphanomyces</taxon>
    </lineage>
</organism>